<reference evidence="2 3" key="1">
    <citation type="submission" date="2019-05" db="EMBL/GenBank/DDBJ databases">
        <title>Another draft genome of Portunus trituberculatus and its Hox gene families provides insights of decapod evolution.</title>
        <authorList>
            <person name="Jeong J.-H."/>
            <person name="Song I."/>
            <person name="Kim S."/>
            <person name="Choi T."/>
            <person name="Kim D."/>
            <person name="Ryu S."/>
            <person name="Kim W."/>
        </authorList>
    </citation>
    <scope>NUCLEOTIDE SEQUENCE [LARGE SCALE GENOMIC DNA]</scope>
    <source>
        <tissue evidence="2">Muscle</tissue>
    </source>
</reference>
<evidence type="ECO:0000313" key="2">
    <source>
        <dbReference type="EMBL" id="MPC44117.1"/>
    </source>
</evidence>
<dbReference type="EMBL" id="VSRR010006133">
    <property type="protein sequence ID" value="MPC44117.1"/>
    <property type="molecule type" value="Genomic_DNA"/>
</dbReference>
<feature type="region of interest" description="Disordered" evidence="1">
    <location>
        <begin position="85"/>
        <end position="105"/>
    </location>
</feature>
<organism evidence="2 3">
    <name type="scientific">Portunus trituberculatus</name>
    <name type="common">Swimming crab</name>
    <name type="synonym">Neptunus trituberculatus</name>
    <dbReference type="NCBI Taxonomy" id="210409"/>
    <lineage>
        <taxon>Eukaryota</taxon>
        <taxon>Metazoa</taxon>
        <taxon>Ecdysozoa</taxon>
        <taxon>Arthropoda</taxon>
        <taxon>Crustacea</taxon>
        <taxon>Multicrustacea</taxon>
        <taxon>Malacostraca</taxon>
        <taxon>Eumalacostraca</taxon>
        <taxon>Eucarida</taxon>
        <taxon>Decapoda</taxon>
        <taxon>Pleocyemata</taxon>
        <taxon>Brachyura</taxon>
        <taxon>Eubrachyura</taxon>
        <taxon>Portunoidea</taxon>
        <taxon>Portunidae</taxon>
        <taxon>Portuninae</taxon>
        <taxon>Portunus</taxon>
    </lineage>
</organism>
<sequence length="105" mass="11805">MVKTGWVTIRRPRSTDLTKNDGDLVCLSCVTPGHFFSPTFSCYKDGITVCDERRCGGNGQMEDGFWLGTKCRYGRNVLILKLSGKTPRNTSGTRKDISPEWNVLR</sequence>
<keyword evidence="3" id="KW-1185">Reference proteome</keyword>
<evidence type="ECO:0000256" key="1">
    <source>
        <dbReference type="SAM" id="MobiDB-lite"/>
    </source>
</evidence>
<name>A0A5B7FF07_PORTR</name>
<dbReference type="Proteomes" id="UP000324222">
    <property type="component" value="Unassembled WGS sequence"/>
</dbReference>
<accession>A0A5B7FF07</accession>
<evidence type="ECO:0000313" key="3">
    <source>
        <dbReference type="Proteomes" id="UP000324222"/>
    </source>
</evidence>
<dbReference type="AlphaFoldDB" id="A0A5B7FF07"/>
<protein>
    <submittedName>
        <fullName evidence="2">Uncharacterized protein</fullName>
    </submittedName>
</protein>
<gene>
    <name evidence="2" type="ORF">E2C01_037781</name>
</gene>
<comment type="caution">
    <text evidence="2">The sequence shown here is derived from an EMBL/GenBank/DDBJ whole genome shotgun (WGS) entry which is preliminary data.</text>
</comment>
<proteinExistence type="predicted"/>